<evidence type="ECO:0000259" key="1">
    <source>
        <dbReference type="Pfam" id="PF10592"/>
    </source>
</evidence>
<feature type="domain" description="Abortive phage infection protein C-terminal" evidence="1">
    <location>
        <begin position="251"/>
        <end position="401"/>
    </location>
</feature>
<comment type="caution">
    <text evidence="2">The sequence shown here is derived from an EMBL/GenBank/DDBJ whole genome shotgun (WGS) entry which is preliminary data.</text>
</comment>
<dbReference type="Proteomes" id="UP001596956">
    <property type="component" value="Unassembled WGS sequence"/>
</dbReference>
<dbReference type="Pfam" id="PF10592">
    <property type="entry name" value="AIPR"/>
    <property type="match status" value="1"/>
</dbReference>
<organism evidence="2 3">
    <name type="scientific">Streptomonospora algeriensis</name>
    <dbReference type="NCBI Taxonomy" id="995084"/>
    <lineage>
        <taxon>Bacteria</taxon>
        <taxon>Bacillati</taxon>
        <taxon>Actinomycetota</taxon>
        <taxon>Actinomycetes</taxon>
        <taxon>Streptosporangiales</taxon>
        <taxon>Nocardiopsidaceae</taxon>
        <taxon>Streptomonospora</taxon>
    </lineage>
</organism>
<keyword evidence="3" id="KW-1185">Reference proteome</keyword>
<evidence type="ECO:0000313" key="3">
    <source>
        <dbReference type="Proteomes" id="UP001596956"/>
    </source>
</evidence>
<dbReference type="InterPro" id="IPR018891">
    <property type="entry name" value="AIPR_C"/>
</dbReference>
<dbReference type="EMBL" id="JBHTHR010000046">
    <property type="protein sequence ID" value="MFD0800363.1"/>
    <property type="molecule type" value="Genomic_DNA"/>
</dbReference>
<gene>
    <name evidence="2" type="ORF">ACFQZU_03390</name>
</gene>
<evidence type="ECO:0000313" key="2">
    <source>
        <dbReference type="EMBL" id="MFD0800363.1"/>
    </source>
</evidence>
<accession>A0ABW3BAW4</accession>
<name>A0ABW3BAW4_9ACTN</name>
<proteinExistence type="predicted"/>
<protein>
    <submittedName>
        <fullName evidence="2">AIPR family protein</fullName>
    </submittedName>
</protein>
<sequence length="716" mass="80062">MSDSSPGTAFSTVPRQVEQVRHVLDRDFREHIDLQDVANKPEYEREQQFRSRALAALAVRGITDCTSQEAAARVIDGRDDYGIDAIAVSETSRHVWLIQSKWSDKGKAGFTTADADKLVRGLRQIDQRNFDRFNERMEALEDRIRAVLRGPSQVTLVLALMGRGELSNEVVEIFDDEIEEMNGFGARLDYKVLNARNLWQQVYEEEAPAPVEISTTMRQWVHLANPVEVYQGIVPAKDIAQWTADAEGRLFAENIRESLGLTEVNSGMLETLKSDPEFFLHFNNGITVLCESVETDFPGRRRQDSPVTLTLHGASVVNGAQTVTAIAQGLSDAPEEAEDADVSVHVICTQGGPPDLAKQITRTRNKQNSVEDRDFVAVDPTQALIRYDFSLLLERTYTYRRGEADPGPEAGCSVIQAAVALACAHPNAKLAVRAKQDVNTLWEQGPEGAYSMLFGEQPSAHQIWGSVRLQRAVATELHKLAQSFQGRASDIADRGDLLITHLVFQLIDHQGIEDSTYDWDGVIRRVPDLTKEALARLVQHMDAEFGPESRSSLTRTLADPARCRHLAALVIQDCRTGAAAPQVAEKYHKQRKRRKTRRPNTVPLLMDRDRIAAGTPVVFRPKTVKESAALSTWLAEDPRRAQATWVRDRRFPLLWAYDEQRYSPSGLAMHMFALADWQEAPVAVQGTSRWYVGDQSLTELAEKLFAELGDAEDGEE</sequence>
<reference evidence="3" key="1">
    <citation type="journal article" date="2019" name="Int. J. Syst. Evol. Microbiol.">
        <title>The Global Catalogue of Microorganisms (GCM) 10K type strain sequencing project: providing services to taxonomists for standard genome sequencing and annotation.</title>
        <authorList>
            <consortium name="The Broad Institute Genomics Platform"/>
            <consortium name="The Broad Institute Genome Sequencing Center for Infectious Disease"/>
            <person name="Wu L."/>
            <person name="Ma J."/>
        </authorList>
    </citation>
    <scope>NUCLEOTIDE SEQUENCE [LARGE SCALE GENOMIC DNA]</scope>
    <source>
        <strain evidence="3">CCUG 63369</strain>
    </source>
</reference>